<gene>
    <name evidence="2" type="ORF">SAY86_004036</name>
</gene>
<dbReference type="PANTHER" id="PTHR36898:SF1">
    <property type="entry name" value="OS04G0250700 PROTEIN"/>
    <property type="match status" value="1"/>
</dbReference>
<dbReference type="Pfam" id="PF04751">
    <property type="entry name" value="DarP"/>
    <property type="match status" value="1"/>
</dbReference>
<keyword evidence="3" id="KW-1185">Reference proteome</keyword>
<dbReference type="Gene3D" id="1.10.60.30">
    <property type="entry name" value="PSPTO4464-like domains"/>
    <property type="match status" value="1"/>
</dbReference>
<dbReference type="AlphaFoldDB" id="A0AAN7MF04"/>
<dbReference type="Proteomes" id="UP001346149">
    <property type="component" value="Unassembled WGS sequence"/>
</dbReference>
<dbReference type="InterPro" id="IPR023153">
    <property type="entry name" value="DarP_sf"/>
</dbReference>
<dbReference type="EMBL" id="JAXQNO010000001">
    <property type="protein sequence ID" value="KAK4804219.1"/>
    <property type="molecule type" value="Genomic_DNA"/>
</dbReference>
<feature type="region of interest" description="Disordered" evidence="1">
    <location>
        <begin position="76"/>
        <end position="104"/>
    </location>
</feature>
<reference evidence="2 3" key="1">
    <citation type="journal article" date="2023" name="Hortic Res">
        <title>Pangenome of water caltrop reveals structural variations and asymmetric subgenome divergence after allopolyploidization.</title>
        <authorList>
            <person name="Zhang X."/>
            <person name="Chen Y."/>
            <person name="Wang L."/>
            <person name="Yuan Y."/>
            <person name="Fang M."/>
            <person name="Shi L."/>
            <person name="Lu R."/>
            <person name="Comes H.P."/>
            <person name="Ma Y."/>
            <person name="Chen Y."/>
            <person name="Huang G."/>
            <person name="Zhou Y."/>
            <person name="Zheng Z."/>
            <person name="Qiu Y."/>
        </authorList>
    </citation>
    <scope>NUCLEOTIDE SEQUENCE [LARGE SCALE GENOMIC DNA]</scope>
    <source>
        <strain evidence="2">F231</strain>
    </source>
</reference>
<name>A0AAN7MF04_TRANT</name>
<evidence type="ECO:0000313" key="3">
    <source>
        <dbReference type="Proteomes" id="UP001346149"/>
    </source>
</evidence>
<dbReference type="PANTHER" id="PTHR36898">
    <property type="entry name" value="OSJNBB0026I12.6 PROTEIN"/>
    <property type="match status" value="1"/>
</dbReference>
<organism evidence="2 3">
    <name type="scientific">Trapa natans</name>
    <name type="common">Water chestnut</name>
    <dbReference type="NCBI Taxonomy" id="22666"/>
    <lineage>
        <taxon>Eukaryota</taxon>
        <taxon>Viridiplantae</taxon>
        <taxon>Streptophyta</taxon>
        <taxon>Embryophyta</taxon>
        <taxon>Tracheophyta</taxon>
        <taxon>Spermatophyta</taxon>
        <taxon>Magnoliopsida</taxon>
        <taxon>eudicotyledons</taxon>
        <taxon>Gunneridae</taxon>
        <taxon>Pentapetalae</taxon>
        <taxon>rosids</taxon>
        <taxon>malvids</taxon>
        <taxon>Myrtales</taxon>
        <taxon>Lythraceae</taxon>
        <taxon>Trapa</taxon>
    </lineage>
</organism>
<accession>A0AAN7MF04</accession>
<dbReference type="SUPFAM" id="SSF158710">
    <property type="entry name" value="PSPTO4464-like"/>
    <property type="match status" value="1"/>
</dbReference>
<protein>
    <submittedName>
        <fullName evidence="2">Uncharacterized protein</fullName>
    </submittedName>
</protein>
<comment type="caution">
    <text evidence="2">The sequence shown here is derived from an EMBL/GenBank/DDBJ whole genome shotgun (WGS) entry which is preliminary data.</text>
</comment>
<dbReference type="CDD" id="cd16331">
    <property type="entry name" value="YjgA-like"/>
    <property type="match status" value="1"/>
</dbReference>
<sequence>MAQLILRLRHWPSAFHHHHHFCFLFPLDHLHLFIPSQTVLFPQDTRCYRQQSTATVPSARRNISYRFGGLRVPNAPAPYELGSSDTSSDSDDEPSWKSRNQKKREAQRAVQWGMDLASFSTPQIRRILRSASLEEEVFQALMLVKRMGRDVREGKRRQFSYIGKLLREAEPELMDGLIQATKDGDHSRLQALSASEASVDEDDGEDDIYEEEYESGDEESLEHVSIATRWLDGLVTRDNGITNEVYSIRSIEFDRQELRKLVRKVHSIQEGQSSVGKDVGGGEADLIGAKKSLSRFLRTLAKQIPTSDL</sequence>
<evidence type="ECO:0000256" key="1">
    <source>
        <dbReference type="SAM" id="MobiDB-lite"/>
    </source>
</evidence>
<proteinExistence type="predicted"/>
<dbReference type="InterPro" id="IPR006839">
    <property type="entry name" value="DarP"/>
</dbReference>
<evidence type="ECO:0000313" key="2">
    <source>
        <dbReference type="EMBL" id="KAK4804219.1"/>
    </source>
</evidence>